<dbReference type="EC" id="1.97.1.-" evidence="7"/>
<evidence type="ECO:0000256" key="5">
    <source>
        <dbReference type="ARBA" id="ARBA00023004"/>
    </source>
</evidence>
<dbReference type="Gene3D" id="3.20.20.70">
    <property type="entry name" value="Aldolase class I"/>
    <property type="match status" value="1"/>
</dbReference>
<dbReference type="GO" id="GO:0043365">
    <property type="term" value="F:[formate-C-acetyltransferase]-activating enzyme activity"/>
    <property type="evidence" value="ECO:0007669"/>
    <property type="project" value="InterPro"/>
</dbReference>
<dbReference type="SFLD" id="SFLDG01066">
    <property type="entry name" value="organic_radical-activating_enz"/>
    <property type="match status" value="1"/>
</dbReference>
<sequence>MNYAGIKYCDIANGLGCRTVLFVSGCRNHCKGCFQPQTWEFDYGEPFDEQIQNEILDSLKPAYVQGITLLGGDPFEEENQEALVPFMRRVKERYPNKDVWAYTGYLYEELLENGRKHTEYTDELLSMIDVLVDGPFIEEQKDITLKFKGSANQRVIDMEKTRATGEVSILEFTKI</sequence>
<dbReference type="InterPro" id="IPR012837">
    <property type="entry name" value="NrdG"/>
</dbReference>
<evidence type="ECO:0000256" key="6">
    <source>
        <dbReference type="ARBA" id="ARBA00023014"/>
    </source>
</evidence>
<dbReference type="SFLD" id="SFLDG01063">
    <property type="entry name" value="activating_enzymes__group_1"/>
    <property type="match status" value="1"/>
</dbReference>
<gene>
    <name evidence="8" type="ORF">T1815_08791</name>
</gene>
<dbReference type="SFLD" id="SFLDF00299">
    <property type="entry name" value="anaerobic_ribonucleoside-triph"/>
    <property type="match status" value="1"/>
</dbReference>
<accession>A0A0M6WH22</accession>
<reference evidence="9" key="1">
    <citation type="submission" date="2015-05" db="EMBL/GenBank/DDBJ databases">
        <authorList>
            <consortium name="Pathogen Informatics"/>
        </authorList>
    </citation>
    <scope>NUCLEOTIDE SEQUENCE [LARGE SCALE GENOMIC DNA]</scope>
    <source>
        <strain evidence="9">T1-815</strain>
    </source>
</reference>
<dbReference type="PIRSF" id="PIRSF000368">
    <property type="entry name" value="NrdG"/>
    <property type="match status" value="1"/>
</dbReference>
<comment type="cofactor">
    <cofactor evidence="1">
        <name>[4Fe-4S] cluster</name>
        <dbReference type="ChEBI" id="CHEBI:49883"/>
    </cofactor>
</comment>
<keyword evidence="3" id="KW-0949">S-adenosyl-L-methionine</keyword>
<evidence type="ECO:0000313" key="9">
    <source>
        <dbReference type="Proteomes" id="UP000049472"/>
    </source>
</evidence>
<dbReference type="GO" id="GO:0051539">
    <property type="term" value="F:4 iron, 4 sulfur cluster binding"/>
    <property type="evidence" value="ECO:0007669"/>
    <property type="project" value="UniProtKB-KW"/>
</dbReference>
<dbReference type="GO" id="GO:0046872">
    <property type="term" value="F:metal ion binding"/>
    <property type="evidence" value="ECO:0007669"/>
    <property type="project" value="UniProtKB-KW"/>
</dbReference>
<name>A0A0M6WH22_9FIRM</name>
<evidence type="ECO:0000256" key="7">
    <source>
        <dbReference type="PIRNR" id="PIRNR000368"/>
    </source>
</evidence>
<keyword evidence="5" id="KW-0408">Iron</keyword>
<protein>
    <recommendedName>
        <fullName evidence="7">Anaerobic ribonucleoside-triphosphate reductase-activating protein</fullName>
        <ecNumber evidence="7">1.97.1.-</ecNumber>
    </recommendedName>
</protein>
<dbReference type="NCBIfam" id="TIGR02491">
    <property type="entry name" value="NrdG"/>
    <property type="match status" value="1"/>
</dbReference>
<dbReference type="Pfam" id="PF13353">
    <property type="entry name" value="Fer4_12"/>
    <property type="match status" value="1"/>
</dbReference>
<dbReference type="InterPro" id="IPR007197">
    <property type="entry name" value="rSAM"/>
</dbReference>
<dbReference type="InterPro" id="IPR034457">
    <property type="entry name" value="Organic_radical-activating"/>
</dbReference>
<evidence type="ECO:0000313" key="8">
    <source>
        <dbReference type="EMBL" id="CRL34594.1"/>
    </source>
</evidence>
<comment type="function">
    <text evidence="7">Activation of anaerobic ribonucleoside-triphosphate reductase under anaerobic conditions by generation of an organic free radical, using S-adenosylmethionine and reduced flavodoxin as cosubstrates to produce 5'-deoxy-adenosine.</text>
</comment>
<comment type="similarity">
    <text evidence="7">Belongs to the organic radical-activating enzymes family.</text>
</comment>
<dbReference type="PANTHER" id="PTHR30352:SF2">
    <property type="entry name" value="ANAEROBIC RIBONUCLEOSIDE-TRIPHOSPHATE REDUCTASE-ACTIVATING PROTEIN"/>
    <property type="match status" value="1"/>
</dbReference>
<dbReference type="InterPro" id="IPR058240">
    <property type="entry name" value="rSAM_sf"/>
</dbReference>
<keyword evidence="2" id="KW-0004">4Fe-4S</keyword>
<dbReference type="AlphaFoldDB" id="A0A0M6WH22"/>
<keyword evidence="9" id="KW-1185">Reference proteome</keyword>
<dbReference type="PANTHER" id="PTHR30352">
    <property type="entry name" value="PYRUVATE FORMATE-LYASE-ACTIVATING ENZYME"/>
    <property type="match status" value="1"/>
</dbReference>
<dbReference type="SUPFAM" id="SSF102114">
    <property type="entry name" value="Radical SAM enzymes"/>
    <property type="match status" value="1"/>
</dbReference>
<proteinExistence type="inferred from homology"/>
<keyword evidence="6" id="KW-0411">Iron-sulfur</keyword>
<evidence type="ECO:0000256" key="1">
    <source>
        <dbReference type="ARBA" id="ARBA00001966"/>
    </source>
</evidence>
<dbReference type="InterPro" id="IPR013785">
    <property type="entry name" value="Aldolase_TIM"/>
</dbReference>
<evidence type="ECO:0000256" key="4">
    <source>
        <dbReference type="ARBA" id="ARBA00022723"/>
    </source>
</evidence>
<organism evidence="8 9">
    <name type="scientific">Agathobacter rectalis</name>
    <dbReference type="NCBI Taxonomy" id="39491"/>
    <lineage>
        <taxon>Bacteria</taxon>
        <taxon>Bacillati</taxon>
        <taxon>Bacillota</taxon>
        <taxon>Clostridia</taxon>
        <taxon>Lachnospirales</taxon>
        <taxon>Lachnospiraceae</taxon>
        <taxon>Agathobacter</taxon>
    </lineage>
</organism>
<dbReference type="CDD" id="cd01335">
    <property type="entry name" value="Radical_SAM"/>
    <property type="match status" value="1"/>
</dbReference>
<evidence type="ECO:0000256" key="3">
    <source>
        <dbReference type="ARBA" id="ARBA00022691"/>
    </source>
</evidence>
<dbReference type="EMBL" id="CVRQ01000011">
    <property type="protein sequence ID" value="CRL34594.1"/>
    <property type="molecule type" value="Genomic_DNA"/>
</dbReference>
<keyword evidence="4" id="KW-0479">Metal-binding</keyword>
<dbReference type="SFLD" id="SFLDS00029">
    <property type="entry name" value="Radical_SAM"/>
    <property type="match status" value="1"/>
</dbReference>
<dbReference type="RefSeq" id="WP_015568901.1">
    <property type="nucleotide sequence ID" value="NZ_CP100127.1"/>
</dbReference>
<dbReference type="GO" id="GO:0004748">
    <property type="term" value="F:ribonucleoside-diphosphate reductase activity, thioredoxin disulfide as acceptor"/>
    <property type="evidence" value="ECO:0007669"/>
    <property type="project" value="TreeGrafter"/>
</dbReference>
<dbReference type="Proteomes" id="UP000049472">
    <property type="component" value="Unassembled WGS sequence"/>
</dbReference>
<evidence type="ECO:0000256" key="2">
    <source>
        <dbReference type="ARBA" id="ARBA00022485"/>
    </source>
</evidence>
<keyword evidence="7" id="KW-0560">Oxidoreductase</keyword>